<feature type="transmembrane region" description="Helical" evidence="6">
    <location>
        <begin position="138"/>
        <end position="158"/>
    </location>
</feature>
<feature type="transmembrane region" description="Helical" evidence="6">
    <location>
        <begin position="91"/>
        <end position="118"/>
    </location>
</feature>
<protein>
    <submittedName>
        <fullName evidence="9">5-hydroxytryptamine receptor 4-like</fullName>
    </submittedName>
</protein>
<feature type="transmembrane region" description="Helical" evidence="6">
    <location>
        <begin position="271"/>
        <end position="294"/>
    </location>
</feature>
<keyword evidence="2" id="KW-1003">Cell membrane</keyword>
<feature type="transmembrane region" description="Helical" evidence="6">
    <location>
        <begin position="241"/>
        <end position="265"/>
    </location>
</feature>
<dbReference type="Pfam" id="PF00001">
    <property type="entry name" value="7tm_1"/>
    <property type="match status" value="1"/>
</dbReference>
<evidence type="ECO:0000313" key="8">
    <source>
        <dbReference type="Proteomes" id="UP000694888"/>
    </source>
</evidence>
<keyword evidence="5 6" id="KW-0472">Membrane</keyword>
<evidence type="ECO:0000256" key="2">
    <source>
        <dbReference type="ARBA" id="ARBA00022475"/>
    </source>
</evidence>
<organism evidence="8 9">
    <name type="scientific">Aplysia californica</name>
    <name type="common">California sea hare</name>
    <dbReference type="NCBI Taxonomy" id="6500"/>
    <lineage>
        <taxon>Eukaryota</taxon>
        <taxon>Metazoa</taxon>
        <taxon>Spiralia</taxon>
        <taxon>Lophotrochozoa</taxon>
        <taxon>Mollusca</taxon>
        <taxon>Gastropoda</taxon>
        <taxon>Heterobranchia</taxon>
        <taxon>Euthyneura</taxon>
        <taxon>Tectipleura</taxon>
        <taxon>Aplysiida</taxon>
        <taxon>Aplysioidea</taxon>
        <taxon>Aplysiidae</taxon>
        <taxon>Aplysia</taxon>
    </lineage>
</organism>
<dbReference type="GeneID" id="101858294"/>
<dbReference type="Gene3D" id="1.20.1070.10">
    <property type="entry name" value="Rhodopsin 7-helix transmembrane proteins"/>
    <property type="match status" value="1"/>
</dbReference>
<name>A0ABM1A6J8_APLCA</name>
<evidence type="ECO:0000256" key="3">
    <source>
        <dbReference type="ARBA" id="ARBA00022692"/>
    </source>
</evidence>
<evidence type="ECO:0000256" key="6">
    <source>
        <dbReference type="SAM" id="Phobius"/>
    </source>
</evidence>
<keyword evidence="4 6" id="KW-1133">Transmembrane helix</keyword>
<sequence length="321" mass="36162">MADDNETNTTYAESKGMLKVGAVISSNCLVCAVIMFNNILLLVTLARTRKLWTPPNAYIASLSVADLLVGVVLVFRNFWLHPSTEWIFDDYKYACLSVICLLYVSALQSQASLVLVSLDRYLYIVHPFWYQRNVTSRVTAGIIGFTWLVSISIGFLPLELNMFSSETGCNPLEMISKTYLMICFNTFFFLSASLIVVMYGRILCVGNRHRRQIEAVMLSTMPRRCHMLTKAEKFHWQVIKFLMLVCGLFFLCWTPLAVTSVVYFTAGLPKLLVSIMVSISAINSALNFYVLIVMDKNFKEAFMSTICCCSARQSADLCGGD</sequence>
<comment type="subcellular location">
    <subcellularLocation>
        <location evidence="1">Cell membrane</location>
        <topology evidence="1">Multi-pass membrane protein</topology>
    </subcellularLocation>
</comment>
<dbReference type="SUPFAM" id="SSF81321">
    <property type="entry name" value="Family A G protein-coupled receptor-like"/>
    <property type="match status" value="1"/>
</dbReference>
<keyword evidence="3 6" id="KW-0812">Transmembrane</keyword>
<dbReference type="PRINTS" id="PR00237">
    <property type="entry name" value="GPCRRHODOPSN"/>
</dbReference>
<accession>A0ABM1A6J8</accession>
<dbReference type="InterPro" id="IPR017452">
    <property type="entry name" value="GPCR_Rhodpsn_7TM"/>
</dbReference>
<dbReference type="InterPro" id="IPR000276">
    <property type="entry name" value="GPCR_Rhodpsn"/>
</dbReference>
<feature type="domain" description="G-protein coupled receptors family 1 profile" evidence="7">
    <location>
        <begin position="37"/>
        <end position="291"/>
    </location>
</feature>
<dbReference type="PROSITE" id="PS50262">
    <property type="entry name" value="G_PROTEIN_RECEP_F1_2"/>
    <property type="match status" value="1"/>
</dbReference>
<dbReference type="Proteomes" id="UP000694888">
    <property type="component" value="Unplaced"/>
</dbReference>
<feature type="transmembrane region" description="Helical" evidence="6">
    <location>
        <begin position="20"/>
        <end position="45"/>
    </location>
</feature>
<dbReference type="CDD" id="cd00637">
    <property type="entry name" value="7tm_classA_rhodopsin-like"/>
    <property type="match status" value="1"/>
</dbReference>
<feature type="transmembrane region" description="Helical" evidence="6">
    <location>
        <begin position="178"/>
        <end position="202"/>
    </location>
</feature>
<reference evidence="9" key="1">
    <citation type="submission" date="2025-08" db="UniProtKB">
        <authorList>
            <consortium name="RefSeq"/>
        </authorList>
    </citation>
    <scope>IDENTIFICATION</scope>
</reference>
<dbReference type="PANTHER" id="PTHR22750">
    <property type="entry name" value="G-PROTEIN COUPLED RECEPTOR"/>
    <property type="match status" value="1"/>
</dbReference>
<evidence type="ECO:0000259" key="7">
    <source>
        <dbReference type="PROSITE" id="PS50262"/>
    </source>
</evidence>
<dbReference type="RefSeq" id="XP_012941795.1">
    <property type="nucleotide sequence ID" value="XM_013086341.2"/>
</dbReference>
<evidence type="ECO:0000256" key="1">
    <source>
        <dbReference type="ARBA" id="ARBA00004651"/>
    </source>
</evidence>
<feature type="transmembrane region" description="Helical" evidence="6">
    <location>
        <begin position="57"/>
        <end position="79"/>
    </location>
</feature>
<proteinExistence type="predicted"/>
<keyword evidence="8" id="KW-1185">Reference proteome</keyword>
<gene>
    <name evidence="9" type="primary">LOC101858294</name>
</gene>
<evidence type="ECO:0000256" key="5">
    <source>
        <dbReference type="ARBA" id="ARBA00023136"/>
    </source>
</evidence>
<evidence type="ECO:0000256" key="4">
    <source>
        <dbReference type="ARBA" id="ARBA00022989"/>
    </source>
</evidence>
<evidence type="ECO:0000313" key="9">
    <source>
        <dbReference type="RefSeq" id="XP_012941795.1"/>
    </source>
</evidence>